<keyword evidence="1" id="KW-1133">Transmembrane helix</keyword>
<dbReference type="EMBL" id="JAGKQQ010000001">
    <property type="protein sequence ID" value="MBP3960218.1"/>
    <property type="molecule type" value="Genomic_DNA"/>
</dbReference>
<evidence type="ECO:0000313" key="3">
    <source>
        <dbReference type="EMBL" id="MBP3960218.1"/>
    </source>
</evidence>
<dbReference type="PANTHER" id="PTHR30093:SF2">
    <property type="entry name" value="TYPE II SECRETION SYSTEM PROTEIN H"/>
    <property type="match status" value="1"/>
</dbReference>
<dbReference type="InterPro" id="IPR045584">
    <property type="entry name" value="Pilin-like"/>
</dbReference>
<evidence type="ECO:0000256" key="1">
    <source>
        <dbReference type="SAM" id="Phobius"/>
    </source>
</evidence>
<accession>A0ABS5C2K8</accession>
<dbReference type="RefSeq" id="WP_210661356.1">
    <property type="nucleotide sequence ID" value="NZ_JAGKQQ010000001.1"/>
</dbReference>
<dbReference type="Pfam" id="PF07963">
    <property type="entry name" value="N_methyl"/>
    <property type="match status" value="1"/>
</dbReference>
<dbReference type="SUPFAM" id="SSF54523">
    <property type="entry name" value="Pili subunits"/>
    <property type="match status" value="1"/>
</dbReference>
<dbReference type="InterPro" id="IPR012902">
    <property type="entry name" value="N_methyl_site"/>
</dbReference>
<dbReference type="Proteomes" id="UP000676565">
    <property type="component" value="Unassembled WGS sequence"/>
</dbReference>
<dbReference type="Gene3D" id="3.30.700.10">
    <property type="entry name" value="Glycoprotein, Type 4 Pilin"/>
    <property type="match status" value="1"/>
</dbReference>
<dbReference type="InterPro" id="IPR027558">
    <property type="entry name" value="Pre_pil_HX9DG_C"/>
</dbReference>
<comment type="caution">
    <text evidence="3">The sequence shown here is derived from an EMBL/GenBank/DDBJ whole genome shotgun (WGS) entry which is preliminary data.</text>
</comment>
<feature type="transmembrane region" description="Helical" evidence="1">
    <location>
        <begin position="12"/>
        <end position="34"/>
    </location>
</feature>
<evidence type="ECO:0000259" key="2">
    <source>
        <dbReference type="Pfam" id="PF07596"/>
    </source>
</evidence>
<dbReference type="PANTHER" id="PTHR30093">
    <property type="entry name" value="GENERAL SECRETION PATHWAY PROTEIN G"/>
    <property type="match status" value="1"/>
</dbReference>
<organism evidence="3 4">
    <name type="scientific">Gemmata palustris</name>
    <dbReference type="NCBI Taxonomy" id="2822762"/>
    <lineage>
        <taxon>Bacteria</taxon>
        <taxon>Pseudomonadati</taxon>
        <taxon>Planctomycetota</taxon>
        <taxon>Planctomycetia</taxon>
        <taxon>Gemmatales</taxon>
        <taxon>Gemmataceae</taxon>
        <taxon>Gemmata</taxon>
    </lineage>
</organism>
<dbReference type="NCBIfam" id="TIGR02532">
    <property type="entry name" value="IV_pilin_GFxxxE"/>
    <property type="match status" value="1"/>
</dbReference>
<dbReference type="Pfam" id="PF07596">
    <property type="entry name" value="SBP_bac_10"/>
    <property type="match status" value="1"/>
</dbReference>
<dbReference type="NCBIfam" id="TIGR04294">
    <property type="entry name" value="pre_pil_HX9DG"/>
    <property type="match status" value="1"/>
</dbReference>
<name>A0ABS5C2K8_9BACT</name>
<sequence length="304" mass="33111">MSPSTRRGRAFTLIELLVVIAIIAILIGLLLPAVQKVREAAARMKCSNNLKQWGLSMHGYHDAVGQFPMGARNNPRQSWVMYLWPYVEQTALSSKINYPTQQFYEPPATIGNTMNGLCGARVSIYYCPSDNGSDLNSAGAYYQRARGNYVVNWGNAYYDTAPPAGLAPFYHSGGNRSTPGKVVMTSITDGTSNTLMMSETLMAKSPDDNDWRGDIHNDDGVFKFMTLTTPNSSVPDVVNWAVGTDPYMPYSTAGSQFSAARSRHTGGVNAALCDGSIRFFTNSVNATAWSYMGTMNGGEVVSNQ</sequence>
<evidence type="ECO:0000313" key="4">
    <source>
        <dbReference type="Proteomes" id="UP000676565"/>
    </source>
</evidence>
<proteinExistence type="predicted"/>
<keyword evidence="4" id="KW-1185">Reference proteome</keyword>
<protein>
    <submittedName>
        <fullName evidence="3">DUF1559 domain-containing protein</fullName>
    </submittedName>
</protein>
<reference evidence="3 4" key="1">
    <citation type="submission" date="2021-04" db="EMBL/GenBank/DDBJ databases">
        <authorList>
            <person name="Ivanova A."/>
        </authorList>
    </citation>
    <scope>NUCLEOTIDE SEQUENCE [LARGE SCALE GENOMIC DNA]</scope>
    <source>
        <strain evidence="3 4">G18</strain>
    </source>
</reference>
<feature type="domain" description="DUF1559" evidence="2">
    <location>
        <begin position="35"/>
        <end position="286"/>
    </location>
</feature>
<dbReference type="InterPro" id="IPR011453">
    <property type="entry name" value="DUF1559"/>
</dbReference>
<gene>
    <name evidence="3" type="ORF">J8F10_33745</name>
</gene>
<keyword evidence="1" id="KW-0812">Transmembrane</keyword>
<keyword evidence="1" id="KW-0472">Membrane</keyword>